<proteinExistence type="predicted"/>
<sequence length="118" mass="12950">MRNSLTEFGYKTVSQAQSPGTTLNLLKHLINQATSISLVQRPVLKGLIPTITPHPLVTILRMAALPSHAQNILYHQAAASDYSTPWDTKMSDTTVIHCSDQPSRMYGGHISLLSLRIA</sequence>
<accession>A0A5B7CS69</accession>
<comment type="caution">
    <text evidence="1">The sequence shown here is derived from an EMBL/GenBank/DDBJ whole genome shotgun (WGS) entry which is preliminary data.</text>
</comment>
<reference evidence="1 2" key="1">
    <citation type="submission" date="2019-05" db="EMBL/GenBank/DDBJ databases">
        <title>Another draft genome of Portunus trituberculatus and its Hox gene families provides insights of decapod evolution.</title>
        <authorList>
            <person name="Jeong J.-H."/>
            <person name="Song I."/>
            <person name="Kim S."/>
            <person name="Choi T."/>
            <person name="Kim D."/>
            <person name="Ryu S."/>
            <person name="Kim W."/>
        </authorList>
    </citation>
    <scope>NUCLEOTIDE SEQUENCE [LARGE SCALE GENOMIC DNA]</scope>
    <source>
        <tissue evidence="1">Muscle</tissue>
    </source>
</reference>
<protein>
    <submittedName>
        <fullName evidence="1">Uncharacterized protein</fullName>
    </submittedName>
</protein>
<dbReference type="EMBL" id="VSRR010000148">
    <property type="protein sequence ID" value="MPC11156.1"/>
    <property type="molecule type" value="Genomic_DNA"/>
</dbReference>
<organism evidence="1 2">
    <name type="scientific">Portunus trituberculatus</name>
    <name type="common">Swimming crab</name>
    <name type="synonym">Neptunus trituberculatus</name>
    <dbReference type="NCBI Taxonomy" id="210409"/>
    <lineage>
        <taxon>Eukaryota</taxon>
        <taxon>Metazoa</taxon>
        <taxon>Ecdysozoa</taxon>
        <taxon>Arthropoda</taxon>
        <taxon>Crustacea</taxon>
        <taxon>Multicrustacea</taxon>
        <taxon>Malacostraca</taxon>
        <taxon>Eumalacostraca</taxon>
        <taxon>Eucarida</taxon>
        <taxon>Decapoda</taxon>
        <taxon>Pleocyemata</taxon>
        <taxon>Brachyura</taxon>
        <taxon>Eubrachyura</taxon>
        <taxon>Portunoidea</taxon>
        <taxon>Portunidae</taxon>
        <taxon>Portuninae</taxon>
        <taxon>Portunus</taxon>
    </lineage>
</organism>
<dbReference type="AlphaFoldDB" id="A0A5B7CS69"/>
<name>A0A5B7CS69_PORTR</name>
<keyword evidence="2" id="KW-1185">Reference proteome</keyword>
<gene>
    <name evidence="1" type="ORF">E2C01_003815</name>
</gene>
<evidence type="ECO:0000313" key="2">
    <source>
        <dbReference type="Proteomes" id="UP000324222"/>
    </source>
</evidence>
<dbReference type="Proteomes" id="UP000324222">
    <property type="component" value="Unassembled WGS sequence"/>
</dbReference>
<evidence type="ECO:0000313" key="1">
    <source>
        <dbReference type="EMBL" id="MPC11156.1"/>
    </source>
</evidence>